<organism evidence="3 4">
    <name type="scientific">Oikopleura dioica</name>
    <name type="common">Tunicate</name>
    <dbReference type="NCBI Taxonomy" id="34765"/>
    <lineage>
        <taxon>Eukaryota</taxon>
        <taxon>Metazoa</taxon>
        <taxon>Chordata</taxon>
        <taxon>Tunicata</taxon>
        <taxon>Appendicularia</taxon>
        <taxon>Copelata</taxon>
        <taxon>Oikopleuridae</taxon>
        <taxon>Oikopleura</taxon>
    </lineage>
</organism>
<name>A0ABN7T7F2_OIKDI</name>
<reference evidence="3 4" key="1">
    <citation type="submission" date="2021-04" db="EMBL/GenBank/DDBJ databases">
        <authorList>
            <person name="Bliznina A."/>
        </authorList>
    </citation>
    <scope>NUCLEOTIDE SEQUENCE [LARGE SCALE GENOMIC DNA]</scope>
</reference>
<dbReference type="PROSITE" id="PS00028">
    <property type="entry name" value="ZINC_FINGER_C2H2_1"/>
    <property type="match status" value="2"/>
</dbReference>
<dbReference type="Gene3D" id="3.30.160.60">
    <property type="entry name" value="Classic Zinc Finger"/>
    <property type="match status" value="1"/>
</dbReference>
<dbReference type="InterPro" id="IPR013087">
    <property type="entry name" value="Znf_C2H2_type"/>
</dbReference>
<feature type="domain" description="C2H2-type" evidence="2">
    <location>
        <begin position="128"/>
        <end position="155"/>
    </location>
</feature>
<keyword evidence="1" id="KW-0862">Zinc</keyword>
<evidence type="ECO:0000313" key="3">
    <source>
        <dbReference type="EMBL" id="CAG5113736.1"/>
    </source>
</evidence>
<evidence type="ECO:0000313" key="4">
    <source>
        <dbReference type="Proteomes" id="UP001158576"/>
    </source>
</evidence>
<evidence type="ECO:0000256" key="1">
    <source>
        <dbReference type="PROSITE-ProRule" id="PRU00042"/>
    </source>
</evidence>
<dbReference type="SMART" id="SM00355">
    <property type="entry name" value="ZnF_C2H2"/>
    <property type="match status" value="2"/>
</dbReference>
<dbReference type="Proteomes" id="UP001158576">
    <property type="component" value="Chromosome 2"/>
</dbReference>
<dbReference type="InterPro" id="IPR036236">
    <property type="entry name" value="Znf_C2H2_sf"/>
</dbReference>
<evidence type="ECO:0000259" key="2">
    <source>
        <dbReference type="PROSITE" id="PS50157"/>
    </source>
</evidence>
<feature type="domain" description="C2H2-type" evidence="2">
    <location>
        <begin position="215"/>
        <end position="243"/>
    </location>
</feature>
<keyword evidence="1" id="KW-0863">Zinc-finger</keyword>
<sequence>MNTSSEYSDSFSDGSCGNGFSGFMSSTPKRSSSRINMPVMPKKLHRTKSTARSLKNIYSSGNETDSVTAAVAQPVKRRHRQKTQKIRSFASQRMTIAIGVLRSTDPVPNEITNVPSFEDECKSDEPIYNCKICSKKFFHESAKVAHELLHTSTLPRKKMLPRPRENLKRRCLNKQFAQMNLEEALPKAPEKPIILKSPFRKVNLELSFQAIEKQHTCSVCNKKFARKASMRIHQAKRHFHTREFLLVL</sequence>
<keyword evidence="1" id="KW-0479">Metal-binding</keyword>
<gene>
    <name evidence="3" type="ORF">OKIOD_LOCUS16591</name>
</gene>
<dbReference type="Pfam" id="PF12874">
    <property type="entry name" value="zf-met"/>
    <property type="match status" value="1"/>
</dbReference>
<dbReference type="EMBL" id="OU015567">
    <property type="protein sequence ID" value="CAG5113736.1"/>
    <property type="molecule type" value="Genomic_DNA"/>
</dbReference>
<protein>
    <submittedName>
        <fullName evidence="3">Oidioi.mRNA.OKI2018_I69.chr2.g7826.t1.cds</fullName>
    </submittedName>
</protein>
<dbReference type="SUPFAM" id="SSF57667">
    <property type="entry name" value="beta-beta-alpha zinc fingers"/>
    <property type="match status" value="1"/>
</dbReference>
<proteinExistence type="predicted"/>
<dbReference type="PROSITE" id="PS50157">
    <property type="entry name" value="ZINC_FINGER_C2H2_2"/>
    <property type="match status" value="2"/>
</dbReference>
<keyword evidence="4" id="KW-1185">Reference proteome</keyword>
<accession>A0ABN7T7F2</accession>